<dbReference type="AlphaFoldDB" id="A0A418LVN4"/>
<feature type="domain" description="ABC3 transporter permease C-terminal" evidence="7">
    <location>
        <begin position="695"/>
        <end position="807"/>
    </location>
</feature>
<evidence type="ECO:0000256" key="4">
    <source>
        <dbReference type="ARBA" id="ARBA00022989"/>
    </source>
</evidence>
<comment type="caution">
    <text evidence="9">The sequence shown here is derived from an EMBL/GenBank/DDBJ whole genome shotgun (WGS) entry which is preliminary data.</text>
</comment>
<feature type="transmembrane region" description="Helical" evidence="6">
    <location>
        <begin position="432"/>
        <end position="456"/>
    </location>
</feature>
<feature type="domain" description="MacB-like periplasmic core" evidence="8">
    <location>
        <begin position="20"/>
        <end position="254"/>
    </location>
</feature>
<evidence type="ECO:0000259" key="7">
    <source>
        <dbReference type="Pfam" id="PF02687"/>
    </source>
</evidence>
<feature type="transmembrane region" description="Helical" evidence="6">
    <location>
        <begin position="743"/>
        <end position="765"/>
    </location>
</feature>
<organism evidence="9 10">
    <name type="scientific">Fibrisoma montanum</name>
    <dbReference type="NCBI Taxonomy" id="2305895"/>
    <lineage>
        <taxon>Bacteria</taxon>
        <taxon>Pseudomonadati</taxon>
        <taxon>Bacteroidota</taxon>
        <taxon>Cytophagia</taxon>
        <taxon>Cytophagales</taxon>
        <taxon>Spirosomataceae</taxon>
        <taxon>Fibrisoma</taxon>
    </lineage>
</organism>
<feature type="domain" description="ABC3 transporter permease C-terminal" evidence="7">
    <location>
        <begin position="300"/>
        <end position="415"/>
    </location>
</feature>
<dbReference type="InterPro" id="IPR025857">
    <property type="entry name" value="MacB_PCD"/>
</dbReference>
<proteinExistence type="predicted"/>
<feature type="transmembrane region" description="Helical" evidence="6">
    <location>
        <begin position="293"/>
        <end position="313"/>
    </location>
</feature>
<evidence type="ECO:0000256" key="5">
    <source>
        <dbReference type="ARBA" id="ARBA00023136"/>
    </source>
</evidence>
<dbReference type="EMBL" id="QXED01000021">
    <property type="protein sequence ID" value="RIV17261.1"/>
    <property type="molecule type" value="Genomic_DNA"/>
</dbReference>
<dbReference type="InterPro" id="IPR003838">
    <property type="entry name" value="ABC3_permease_C"/>
</dbReference>
<dbReference type="PANTHER" id="PTHR30572:SF18">
    <property type="entry name" value="ABC-TYPE MACROLIDE FAMILY EXPORT SYSTEM PERMEASE COMPONENT 2"/>
    <property type="match status" value="1"/>
</dbReference>
<dbReference type="RefSeq" id="WP_119671962.1">
    <property type="nucleotide sequence ID" value="NZ_QXED01000021.1"/>
</dbReference>
<sequence>MLHNYLTIAFRNLWKNKVFTGINVAGLALGIAAFVLILEYVGFERSTNQFHANLPTLYRLLFQTKEGNTYEIVSPAIATVARQQFGEISDFCRVSANSPVQGIVSYQDTRSNAPLRSFRESDIAMVDSSFFDFFSFSVVAGSGASLREPNTVAISESTARRYFGRQKAIGKRLTLNNNFGKTPYTVTAVYQDMPANSDLQLDMVFSLKTFANPANLNGNGWAALDRLDAGTYVQTFFKIGNSVDVAALEQKINAFKKQADPKDTDLIRLQPVATMHLGASLSDPSITYGNLKFVYLLTGIAILILVIAWFNYVNLSTAGSLKRAKEVGVRKVVGANKSQLIGQFLGESLLLNILGFGLALFLVASSQNAFNEFVDKPLSLAVFSETNLWLIGIGLLLAGSLASGAYTAFALTSYQPTQALKGLSGKIGKGAWLRQSLVVFQFSISLVLIIATVVLYRQLQYVQHKDLGMNLEQLLVIQGPSIGPEDKLFDQQKTAFRQQVSQLSYINEYTSVGAVPGNNYNFTANGIARPNPRPGDDKKGYAMMIVDDRYLSTFGIKLAAGSNFTPTMCELAWEKSLKVMLNETAAKQLGFTSAQEAVGKLINWGQPYEVVGVMKDYHHQSLRQAIDPMIFLPRTENGNLTVRLTTDKIQAKIAELERLYKKSYPGNPFDYFFVDERYDKQYEAEKRYSSIFTTASCLAIFIACLGLFGLAMFTAEQRTKEIGVRKVLGASVASIVTLLSKDFLKLVCIAIVIATPIAAYATHQWLQNFAYKIDLEWWMFALAGILAASVAILTISFQSIKAALMNPVKSLRTE</sequence>
<protein>
    <submittedName>
        <fullName evidence="9">ABC transporter permease</fullName>
    </submittedName>
</protein>
<comment type="subcellular location">
    <subcellularLocation>
        <location evidence="1">Cell membrane</location>
        <topology evidence="1">Multi-pass membrane protein</topology>
    </subcellularLocation>
</comment>
<evidence type="ECO:0000313" key="9">
    <source>
        <dbReference type="EMBL" id="RIV17261.1"/>
    </source>
</evidence>
<accession>A0A418LVN4</accession>
<keyword evidence="10" id="KW-1185">Reference proteome</keyword>
<dbReference type="InterPro" id="IPR050250">
    <property type="entry name" value="Macrolide_Exporter_MacB"/>
</dbReference>
<feature type="transmembrane region" description="Helical" evidence="6">
    <location>
        <begin position="777"/>
        <end position="797"/>
    </location>
</feature>
<evidence type="ECO:0000313" key="10">
    <source>
        <dbReference type="Proteomes" id="UP000283523"/>
    </source>
</evidence>
<feature type="transmembrane region" description="Helical" evidence="6">
    <location>
        <begin position="691"/>
        <end position="715"/>
    </location>
</feature>
<evidence type="ECO:0000256" key="3">
    <source>
        <dbReference type="ARBA" id="ARBA00022692"/>
    </source>
</evidence>
<reference evidence="9 10" key="1">
    <citation type="submission" date="2018-08" db="EMBL/GenBank/DDBJ databases">
        <title>Fibrisoma montanum sp. nov., isolated from Danxia mountain soil.</title>
        <authorList>
            <person name="Huang Y."/>
        </authorList>
    </citation>
    <scope>NUCLEOTIDE SEQUENCE [LARGE SCALE GENOMIC DNA]</scope>
    <source>
        <strain evidence="9 10">HYT19</strain>
    </source>
</reference>
<dbReference type="OrthoDB" id="5933722at2"/>
<keyword evidence="4 6" id="KW-1133">Transmembrane helix</keyword>
<feature type="transmembrane region" description="Helical" evidence="6">
    <location>
        <begin position="388"/>
        <end position="411"/>
    </location>
</feature>
<feature type="transmembrane region" description="Helical" evidence="6">
    <location>
        <begin position="21"/>
        <end position="43"/>
    </location>
</feature>
<dbReference type="Pfam" id="PF02687">
    <property type="entry name" value="FtsX"/>
    <property type="match status" value="2"/>
</dbReference>
<keyword evidence="2" id="KW-1003">Cell membrane</keyword>
<evidence type="ECO:0000259" key="8">
    <source>
        <dbReference type="Pfam" id="PF12704"/>
    </source>
</evidence>
<feature type="domain" description="MacB-like periplasmic core" evidence="8">
    <location>
        <begin position="444"/>
        <end position="646"/>
    </location>
</feature>
<keyword evidence="5 6" id="KW-0472">Membrane</keyword>
<name>A0A418LVN4_9BACT</name>
<evidence type="ECO:0000256" key="2">
    <source>
        <dbReference type="ARBA" id="ARBA00022475"/>
    </source>
</evidence>
<gene>
    <name evidence="9" type="ORF">DYU11_32660</name>
</gene>
<dbReference type="Pfam" id="PF12704">
    <property type="entry name" value="MacB_PCD"/>
    <property type="match status" value="2"/>
</dbReference>
<dbReference type="Proteomes" id="UP000283523">
    <property type="component" value="Unassembled WGS sequence"/>
</dbReference>
<feature type="transmembrane region" description="Helical" evidence="6">
    <location>
        <begin position="349"/>
        <end position="368"/>
    </location>
</feature>
<dbReference type="GO" id="GO:0005886">
    <property type="term" value="C:plasma membrane"/>
    <property type="evidence" value="ECO:0007669"/>
    <property type="project" value="UniProtKB-SubCell"/>
</dbReference>
<dbReference type="PANTHER" id="PTHR30572">
    <property type="entry name" value="MEMBRANE COMPONENT OF TRANSPORTER-RELATED"/>
    <property type="match status" value="1"/>
</dbReference>
<dbReference type="GO" id="GO:0022857">
    <property type="term" value="F:transmembrane transporter activity"/>
    <property type="evidence" value="ECO:0007669"/>
    <property type="project" value="TreeGrafter"/>
</dbReference>
<keyword evidence="3 6" id="KW-0812">Transmembrane</keyword>
<evidence type="ECO:0000256" key="6">
    <source>
        <dbReference type="SAM" id="Phobius"/>
    </source>
</evidence>
<evidence type="ECO:0000256" key="1">
    <source>
        <dbReference type="ARBA" id="ARBA00004651"/>
    </source>
</evidence>